<keyword evidence="1" id="KW-1133">Transmembrane helix</keyword>
<organism evidence="2 3">
    <name type="scientific">Candidatus Avoscillospira avistercoris</name>
    <dbReference type="NCBI Taxonomy" id="2840707"/>
    <lineage>
        <taxon>Bacteria</taxon>
        <taxon>Bacillati</taxon>
        <taxon>Bacillota</taxon>
        <taxon>Clostridia</taxon>
        <taxon>Eubacteriales</taxon>
        <taxon>Oscillospiraceae</taxon>
        <taxon>Oscillospiraceae incertae sedis</taxon>
        <taxon>Candidatus Avoscillospira</taxon>
    </lineage>
</organism>
<feature type="transmembrane region" description="Helical" evidence="1">
    <location>
        <begin position="24"/>
        <end position="46"/>
    </location>
</feature>
<feature type="transmembrane region" description="Helical" evidence="1">
    <location>
        <begin position="67"/>
        <end position="91"/>
    </location>
</feature>
<dbReference type="EMBL" id="DVJJ01000143">
    <property type="protein sequence ID" value="HIS65548.1"/>
    <property type="molecule type" value="Genomic_DNA"/>
</dbReference>
<sequence>MHYRGLKQAARRCLRDSHTPYRRLTLLFLLCFLGLSLLCDLISFYLERRLAKETGFGIIALQNQVDLFNVLSMVGLSVVGSLWNAGYSWFALRISRGQSASFGDFFQGFRLVSRILAVIVLQSILIAAWSMLFLLPGLVAMYRYRMAVFAVLDDPDLGPFQALSYSSRLTYGHKMELLMLDLRFFWYYGTLFLVQMVVMAYNYGFLPVSTYTVRGYWTIYILYQGVMLLMETLALAYVTATQAHAFNWLQTLDRDRMKDLHRNGGFYL</sequence>
<proteinExistence type="predicted"/>
<accession>A0A9D1FB13</accession>
<protein>
    <recommendedName>
        <fullName evidence="4">DUF975 family protein</fullName>
    </recommendedName>
</protein>
<feature type="transmembrane region" description="Helical" evidence="1">
    <location>
        <begin position="111"/>
        <end position="135"/>
    </location>
</feature>
<evidence type="ECO:0000313" key="3">
    <source>
        <dbReference type="Proteomes" id="UP000886741"/>
    </source>
</evidence>
<dbReference type="InterPro" id="IPR010380">
    <property type="entry name" value="DUF975"/>
</dbReference>
<keyword evidence="1" id="KW-0472">Membrane</keyword>
<dbReference type="PANTHER" id="PTHR40076">
    <property type="entry name" value="MEMBRANE PROTEIN-RELATED"/>
    <property type="match status" value="1"/>
</dbReference>
<feature type="transmembrane region" description="Helical" evidence="1">
    <location>
        <begin position="184"/>
        <end position="205"/>
    </location>
</feature>
<reference evidence="2" key="1">
    <citation type="submission" date="2020-10" db="EMBL/GenBank/DDBJ databases">
        <authorList>
            <person name="Gilroy R."/>
        </authorList>
    </citation>
    <scope>NUCLEOTIDE SEQUENCE</scope>
    <source>
        <strain evidence="2">ChiBcec16-1751</strain>
    </source>
</reference>
<name>A0A9D1FB13_9FIRM</name>
<evidence type="ECO:0000256" key="1">
    <source>
        <dbReference type="SAM" id="Phobius"/>
    </source>
</evidence>
<reference evidence="2" key="2">
    <citation type="journal article" date="2021" name="PeerJ">
        <title>Extensive microbial diversity within the chicken gut microbiome revealed by metagenomics and culture.</title>
        <authorList>
            <person name="Gilroy R."/>
            <person name="Ravi A."/>
            <person name="Getino M."/>
            <person name="Pursley I."/>
            <person name="Horton D.L."/>
            <person name="Alikhan N.F."/>
            <person name="Baker D."/>
            <person name="Gharbi K."/>
            <person name="Hall N."/>
            <person name="Watson M."/>
            <person name="Adriaenssens E.M."/>
            <person name="Foster-Nyarko E."/>
            <person name="Jarju S."/>
            <person name="Secka A."/>
            <person name="Antonio M."/>
            <person name="Oren A."/>
            <person name="Chaudhuri R.R."/>
            <person name="La Ragione R."/>
            <person name="Hildebrand F."/>
            <person name="Pallen M.J."/>
        </authorList>
    </citation>
    <scope>NUCLEOTIDE SEQUENCE</scope>
    <source>
        <strain evidence="2">ChiBcec16-1751</strain>
    </source>
</reference>
<dbReference type="Proteomes" id="UP000886741">
    <property type="component" value="Unassembled WGS sequence"/>
</dbReference>
<gene>
    <name evidence="2" type="ORF">IAA83_09305</name>
</gene>
<comment type="caution">
    <text evidence="2">The sequence shown here is derived from an EMBL/GenBank/DDBJ whole genome shotgun (WGS) entry which is preliminary data.</text>
</comment>
<evidence type="ECO:0000313" key="2">
    <source>
        <dbReference type="EMBL" id="HIS65548.1"/>
    </source>
</evidence>
<keyword evidence="1" id="KW-0812">Transmembrane</keyword>
<feature type="transmembrane region" description="Helical" evidence="1">
    <location>
        <begin position="217"/>
        <end position="238"/>
    </location>
</feature>
<evidence type="ECO:0008006" key="4">
    <source>
        <dbReference type="Google" id="ProtNLM"/>
    </source>
</evidence>
<dbReference type="AlphaFoldDB" id="A0A9D1FB13"/>
<dbReference type="PANTHER" id="PTHR40076:SF1">
    <property type="entry name" value="MEMBRANE PROTEIN"/>
    <property type="match status" value="1"/>
</dbReference>